<dbReference type="GeneID" id="98148117"/>
<dbReference type="EMBL" id="JBFXLQ010000023">
    <property type="protein sequence ID" value="KAL2866673.1"/>
    <property type="molecule type" value="Genomic_DNA"/>
</dbReference>
<evidence type="ECO:0000313" key="1">
    <source>
        <dbReference type="EMBL" id="KAL2866673.1"/>
    </source>
</evidence>
<accession>A0ABR4LQ54</accession>
<keyword evidence="2" id="KW-1185">Reference proteome</keyword>
<reference evidence="1 2" key="1">
    <citation type="submission" date="2024-07" db="EMBL/GenBank/DDBJ databases">
        <title>Section-level genome sequencing and comparative genomics of Aspergillus sections Usti and Cavernicolus.</title>
        <authorList>
            <consortium name="Lawrence Berkeley National Laboratory"/>
            <person name="Nybo J.L."/>
            <person name="Vesth T.C."/>
            <person name="Theobald S."/>
            <person name="Frisvad J.C."/>
            <person name="Larsen T.O."/>
            <person name="Kjaerboelling I."/>
            <person name="Rothschild-Mancinelli K."/>
            <person name="Lyhne E.K."/>
            <person name="Kogle M.E."/>
            <person name="Barry K."/>
            <person name="Clum A."/>
            <person name="Na H."/>
            <person name="Ledsgaard L."/>
            <person name="Lin J."/>
            <person name="Lipzen A."/>
            <person name="Kuo A."/>
            <person name="Riley R."/>
            <person name="Mondo S."/>
            <person name="Labutti K."/>
            <person name="Haridas S."/>
            <person name="Pangalinan J."/>
            <person name="Salamov A.A."/>
            <person name="Simmons B.A."/>
            <person name="Magnuson J.K."/>
            <person name="Chen J."/>
            <person name="Drula E."/>
            <person name="Henrissat B."/>
            <person name="Wiebenga A."/>
            <person name="Lubbers R.J."/>
            <person name="Gomes A.C."/>
            <person name="Macurrencykelacurrency M.R."/>
            <person name="Stajich J."/>
            <person name="Grigoriev I.V."/>
            <person name="Mortensen U.H."/>
            <person name="De Vries R.P."/>
            <person name="Baker S.E."/>
            <person name="Andersen M.R."/>
        </authorList>
    </citation>
    <scope>NUCLEOTIDE SEQUENCE [LARGE SCALE GENOMIC DNA]</scope>
    <source>
        <strain evidence="1 2">CBS 449.75</strain>
    </source>
</reference>
<sequence>MGLGYPYHWGVDDENQVMWMSTFNNTKRRSALLFVKMSTRQRYAAVQSSTVGQMESLERLWRAARDTPGAGGQLSLRRYDIFKVNQYSQSKRLYSTDSSKRSARAPQLQQVVATIPFEIICIDFICLDEKNGRPRNGPDSSSAW</sequence>
<evidence type="ECO:0000313" key="2">
    <source>
        <dbReference type="Proteomes" id="UP001610432"/>
    </source>
</evidence>
<comment type="caution">
    <text evidence="1">The sequence shown here is derived from an EMBL/GenBank/DDBJ whole genome shotgun (WGS) entry which is preliminary data.</text>
</comment>
<dbReference type="RefSeq" id="XP_070885652.1">
    <property type="nucleotide sequence ID" value="XM_071033045.1"/>
</dbReference>
<proteinExistence type="predicted"/>
<organism evidence="1 2">
    <name type="scientific">Aspergillus lucknowensis</name>
    <dbReference type="NCBI Taxonomy" id="176173"/>
    <lineage>
        <taxon>Eukaryota</taxon>
        <taxon>Fungi</taxon>
        <taxon>Dikarya</taxon>
        <taxon>Ascomycota</taxon>
        <taxon>Pezizomycotina</taxon>
        <taxon>Eurotiomycetes</taxon>
        <taxon>Eurotiomycetidae</taxon>
        <taxon>Eurotiales</taxon>
        <taxon>Aspergillaceae</taxon>
        <taxon>Aspergillus</taxon>
        <taxon>Aspergillus subgen. Nidulantes</taxon>
    </lineage>
</organism>
<name>A0ABR4LQ54_9EURO</name>
<evidence type="ECO:0008006" key="3">
    <source>
        <dbReference type="Google" id="ProtNLM"/>
    </source>
</evidence>
<dbReference type="Proteomes" id="UP001610432">
    <property type="component" value="Unassembled WGS sequence"/>
</dbReference>
<gene>
    <name evidence="1" type="ORF">BJX67DRAFT_381610</name>
</gene>
<protein>
    <recommendedName>
        <fullName evidence="3">Heterokaryon incompatibility domain-containing protein</fullName>
    </recommendedName>
</protein>